<comment type="caution">
    <text evidence="13">The sequence shown here is derived from an EMBL/GenBank/DDBJ whole genome shotgun (WGS) entry which is preliminary data.</text>
</comment>
<evidence type="ECO:0000256" key="12">
    <source>
        <dbReference type="SAM" id="Phobius"/>
    </source>
</evidence>
<dbReference type="CDD" id="cd12833">
    <property type="entry name" value="ZntB-like_1"/>
    <property type="match status" value="1"/>
</dbReference>
<evidence type="ECO:0000256" key="2">
    <source>
        <dbReference type="ARBA" id="ARBA00009765"/>
    </source>
</evidence>
<proteinExistence type="inferred from homology"/>
<organism evidence="13 14">
    <name type="scientific">Ahrensia kielensis</name>
    <dbReference type="NCBI Taxonomy" id="76980"/>
    <lineage>
        <taxon>Bacteria</taxon>
        <taxon>Pseudomonadati</taxon>
        <taxon>Pseudomonadota</taxon>
        <taxon>Alphaproteobacteria</taxon>
        <taxon>Hyphomicrobiales</taxon>
        <taxon>Ahrensiaceae</taxon>
        <taxon>Ahrensia</taxon>
    </lineage>
</organism>
<dbReference type="SUPFAM" id="SSF144083">
    <property type="entry name" value="Magnesium transport protein CorA, transmembrane region"/>
    <property type="match status" value="1"/>
</dbReference>
<evidence type="ECO:0000256" key="1">
    <source>
        <dbReference type="ARBA" id="ARBA00004651"/>
    </source>
</evidence>
<keyword evidence="6 12" id="KW-0812">Transmembrane</keyword>
<evidence type="ECO:0000313" key="13">
    <source>
        <dbReference type="EMBL" id="MEM5502718.1"/>
    </source>
</evidence>
<evidence type="ECO:0000256" key="9">
    <source>
        <dbReference type="ARBA" id="ARBA00023065"/>
    </source>
</evidence>
<dbReference type="PANTHER" id="PTHR46494">
    <property type="entry name" value="CORA FAMILY METAL ION TRANSPORTER (EUROFUNG)"/>
    <property type="match status" value="1"/>
</dbReference>
<dbReference type="InterPro" id="IPR045861">
    <property type="entry name" value="CorA_cytoplasmic_dom"/>
</dbReference>
<sequence length="320" mass="35562">MKKHILKPLAAFDILPDSVRPITDDWPTVSTNVGYRWLHLKRSEPSAEAWIKSNLPTIAGRTLLQAETRPRCDRLDDGLLLNLRAVNLNPKSAPEDMVSLRMWVTKDGIISTRGRKVYAADALKEAAIAGNAPSTVGAFIADLIHNLTDRIEKISIELEDRTDDLEEHMLEGAKVDTAELADLRQGVLRMRRFINPQREALSNLATIKDWIFSKGEIASLRESSNRTRRIIEELDAAKERLASVQDKLDADHANAIGRNSYLLSIIAAIFLPLTFFTGLFGVNVGGMPGLDSPSAFWILTAISIIGGIVLYLVFKLAKWL</sequence>
<evidence type="ECO:0000256" key="5">
    <source>
        <dbReference type="ARBA" id="ARBA00022519"/>
    </source>
</evidence>
<evidence type="ECO:0000256" key="4">
    <source>
        <dbReference type="ARBA" id="ARBA00022475"/>
    </source>
</evidence>
<keyword evidence="10 12" id="KW-0472">Membrane</keyword>
<keyword evidence="9" id="KW-0406">Ion transport</keyword>
<keyword evidence="3" id="KW-0813">Transport</keyword>
<gene>
    <name evidence="13" type="ORF">WNY59_14080</name>
</gene>
<feature type="coiled-coil region" evidence="11">
    <location>
        <begin position="220"/>
        <end position="254"/>
    </location>
</feature>
<keyword evidence="11" id="KW-0175">Coiled coil</keyword>
<evidence type="ECO:0000256" key="3">
    <source>
        <dbReference type="ARBA" id="ARBA00022448"/>
    </source>
</evidence>
<name>A0ABU9T9A3_9HYPH</name>
<evidence type="ECO:0000313" key="14">
    <source>
        <dbReference type="Proteomes" id="UP001477870"/>
    </source>
</evidence>
<dbReference type="Pfam" id="PF01544">
    <property type="entry name" value="CorA"/>
    <property type="match status" value="1"/>
</dbReference>
<feature type="transmembrane region" description="Helical" evidence="12">
    <location>
        <begin position="294"/>
        <end position="314"/>
    </location>
</feature>
<protein>
    <submittedName>
        <fullName evidence="13">Zinc transporter ZntB</fullName>
    </submittedName>
</protein>
<evidence type="ECO:0000256" key="7">
    <source>
        <dbReference type="ARBA" id="ARBA00022833"/>
    </source>
</evidence>
<evidence type="ECO:0000256" key="8">
    <source>
        <dbReference type="ARBA" id="ARBA00022989"/>
    </source>
</evidence>
<dbReference type="Proteomes" id="UP001477870">
    <property type="component" value="Unassembled WGS sequence"/>
</dbReference>
<keyword evidence="5" id="KW-0997">Cell inner membrane</keyword>
<keyword evidence="14" id="KW-1185">Reference proteome</keyword>
<keyword evidence="4" id="KW-1003">Cell membrane</keyword>
<comment type="subcellular location">
    <subcellularLocation>
        <location evidence="1">Cell membrane</location>
        <topology evidence="1">Multi-pass membrane protein</topology>
    </subcellularLocation>
</comment>
<dbReference type="Gene3D" id="1.20.58.340">
    <property type="entry name" value="Magnesium transport protein CorA, transmembrane region"/>
    <property type="match status" value="2"/>
</dbReference>
<keyword evidence="7" id="KW-0862">Zinc</keyword>
<dbReference type="Gene3D" id="3.30.460.20">
    <property type="entry name" value="CorA soluble domain-like"/>
    <property type="match status" value="1"/>
</dbReference>
<dbReference type="PANTHER" id="PTHR46494:SF3">
    <property type="entry name" value="ZINC TRANSPORT PROTEIN ZNTB"/>
    <property type="match status" value="1"/>
</dbReference>
<dbReference type="EMBL" id="JBBMQO010000008">
    <property type="protein sequence ID" value="MEM5502718.1"/>
    <property type="molecule type" value="Genomic_DNA"/>
</dbReference>
<dbReference type="SUPFAM" id="SSF143865">
    <property type="entry name" value="CorA soluble domain-like"/>
    <property type="match status" value="1"/>
</dbReference>
<dbReference type="InterPro" id="IPR002523">
    <property type="entry name" value="MgTranspt_CorA/ZnTranspt_ZntB"/>
</dbReference>
<accession>A0ABU9T9A3</accession>
<comment type="similarity">
    <text evidence="2">Belongs to the CorA metal ion transporter (MIT) (TC 1.A.35) family.</text>
</comment>
<evidence type="ECO:0000256" key="6">
    <source>
        <dbReference type="ARBA" id="ARBA00022692"/>
    </source>
</evidence>
<evidence type="ECO:0000256" key="11">
    <source>
        <dbReference type="SAM" id="Coils"/>
    </source>
</evidence>
<dbReference type="RefSeq" id="WP_342848972.1">
    <property type="nucleotide sequence ID" value="NZ_JBBMQO010000008.1"/>
</dbReference>
<dbReference type="InterPro" id="IPR045863">
    <property type="entry name" value="CorA_TM1_TM2"/>
</dbReference>
<feature type="transmembrane region" description="Helical" evidence="12">
    <location>
        <begin position="261"/>
        <end position="282"/>
    </location>
</feature>
<keyword evidence="8 12" id="KW-1133">Transmembrane helix</keyword>
<evidence type="ECO:0000256" key="10">
    <source>
        <dbReference type="ARBA" id="ARBA00023136"/>
    </source>
</evidence>
<reference evidence="13 14" key="1">
    <citation type="submission" date="2024-03" db="EMBL/GenBank/DDBJ databases">
        <title>Community enrichment and isolation of bacterial strains for fucoidan degradation.</title>
        <authorList>
            <person name="Sichert A."/>
        </authorList>
    </citation>
    <scope>NUCLEOTIDE SEQUENCE [LARGE SCALE GENOMIC DNA]</scope>
    <source>
        <strain evidence="13 14">AS62</strain>
    </source>
</reference>